<protein>
    <submittedName>
        <fullName evidence="1">Uncharacterized protein</fullName>
    </submittedName>
</protein>
<sequence>MKASFIPKTILVMRVLCMGLEMRLHIKPLNALASLKDAQILENIAFPY</sequence>
<organism evidence="1 2">
    <name type="scientific">Helicobacter pylori Hp H-42</name>
    <dbReference type="NCBI Taxonomy" id="992047"/>
    <lineage>
        <taxon>Bacteria</taxon>
        <taxon>Pseudomonadati</taxon>
        <taxon>Campylobacterota</taxon>
        <taxon>Epsilonproteobacteria</taxon>
        <taxon>Campylobacterales</taxon>
        <taxon>Helicobacteraceae</taxon>
        <taxon>Helicobacter</taxon>
    </lineage>
</organism>
<reference evidence="1 2" key="1">
    <citation type="submission" date="2012-04" db="EMBL/GenBank/DDBJ databases">
        <title>Genome sequence of Helicobacter pylori Hp H-42.</title>
        <authorList>
            <person name="Blanchard T.G."/>
            <person name="Czinn S.J."/>
            <person name="McCracken C."/>
            <person name="Abolude K."/>
            <person name="Maroo A."/>
            <person name="Santana-Cruz I."/>
            <person name="Tallon L.J."/>
            <person name="Ficke F.W.F."/>
        </authorList>
    </citation>
    <scope>NUCLEOTIDE SEQUENCE [LARGE SCALE GENOMIC DNA]</scope>
    <source>
        <strain evidence="1 2">Hp H-42</strain>
    </source>
</reference>
<evidence type="ECO:0000313" key="1">
    <source>
        <dbReference type="EMBL" id="EJB62859.1"/>
    </source>
</evidence>
<evidence type="ECO:0000313" key="2">
    <source>
        <dbReference type="Proteomes" id="UP000005514"/>
    </source>
</evidence>
<gene>
    <name evidence="1" type="ORF">HPHPH42_0855</name>
</gene>
<name>A0AB33XH73_HELPX</name>
<comment type="caution">
    <text evidence="1">The sequence shown here is derived from an EMBL/GenBank/DDBJ whole genome shotgun (WGS) entry which is preliminary data.</text>
</comment>
<accession>A0AB33XH73</accession>
<dbReference type="EMBL" id="AKON01000007">
    <property type="protein sequence ID" value="EJB62859.1"/>
    <property type="molecule type" value="Genomic_DNA"/>
</dbReference>
<dbReference type="AlphaFoldDB" id="A0AB33XH73"/>
<proteinExistence type="predicted"/>
<dbReference type="Proteomes" id="UP000005514">
    <property type="component" value="Unassembled WGS sequence"/>
</dbReference>